<evidence type="ECO:0008006" key="4">
    <source>
        <dbReference type="Google" id="ProtNLM"/>
    </source>
</evidence>
<accession>A0A9D4XP93</accession>
<dbReference type="AlphaFoldDB" id="A0A9D4XP93"/>
<dbReference type="EMBL" id="JAMSHJ010000003">
    <property type="protein sequence ID" value="KAI5424811.1"/>
    <property type="molecule type" value="Genomic_DNA"/>
</dbReference>
<dbReference type="Gramene" id="Psat03G0084400-T1">
    <property type="protein sequence ID" value="KAI5424811.1"/>
    <property type="gene ID" value="KIW84_030844"/>
</dbReference>
<evidence type="ECO:0000256" key="1">
    <source>
        <dbReference type="SAM" id="MobiDB-lite"/>
    </source>
</evidence>
<protein>
    <recommendedName>
        <fullName evidence="4">Reverse transcriptase domain-containing protein</fullName>
    </recommendedName>
</protein>
<organism evidence="2 3">
    <name type="scientific">Pisum sativum</name>
    <name type="common">Garden pea</name>
    <name type="synonym">Lathyrus oleraceus</name>
    <dbReference type="NCBI Taxonomy" id="3888"/>
    <lineage>
        <taxon>Eukaryota</taxon>
        <taxon>Viridiplantae</taxon>
        <taxon>Streptophyta</taxon>
        <taxon>Embryophyta</taxon>
        <taxon>Tracheophyta</taxon>
        <taxon>Spermatophyta</taxon>
        <taxon>Magnoliopsida</taxon>
        <taxon>eudicotyledons</taxon>
        <taxon>Gunneridae</taxon>
        <taxon>Pentapetalae</taxon>
        <taxon>rosids</taxon>
        <taxon>fabids</taxon>
        <taxon>Fabales</taxon>
        <taxon>Fabaceae</taxon>
        <taxon>Papilionoideae</taxon>
        <taxon>50 kb inversion clade</taxon>
        <taxon>NPAAA clade</taxon>
        <taxon>Hologalegina</taxon>
        <taxon>IRL clade</taxon>
        <taxon>Fabeae</taxon>
        <taxon>Lathyrus</taxon>
    </lineage>
</organism>
<dbReference type="Proteomes" id="UP001058974">
    <property type="component" value="Chromosome 3"/>
</dbReference>
<name>A0A9D4XP93_PEA</name>
<evidence type="ECO:0000313" key="2">
    <source>
        <dbReference type="EMBL" id="KAI5424811.1"/>
    </source>
</evidence>
<gene>
    <name evidence="2" type="ORF">KIW84_030844</name>
</gene>
<sequence length="189" mass="21449">MNAKMGALAQKVESLVINPTTTIATVQPVCEIYGTPGHMTAKCKLPKGNVVATPEEQKEELVQPEKQTKKDIKDKKTMNDNQENRTYVPPPPYIPSIPYSQRLKQTKQDTQYKKFVKVIEKLHVEIPFTEAITQIQSYAKFLKDILTNKRKLDDPKPLECNAIAENKLAKKQKDLGSFSIPYVLGRHDI</sequence>
<feature type="compositionally biased region" description="Basic and acidic residues" evidence="1">
    <location>
        <begin position="55"/>
        <end position="78"/>
    </location>
</feature>
<proteinExistence type="predicted"/>
<feature type="region of interest" description="Disordered" evidence="1">
    <location>
        <begin position="54"/>
        <end position="93"/>
    </location>
</feature>
<keyword evidence="3" id="KW-1185">Reference proteome</keyword>
<evidence type="ECO:0000313" key="3">
    <source>
        <dbReference type="Proteomes" id="UP001058974"/>
    </source>
</evidence>
<comment type="caution">
    <text evidence="2">The sequence shown here is derived from an EMBL/GenBank/DDBJ whole genome shotgun (WGS) entry which is preliminary data.</text>
</comment>
<reference evidence="2 3" key="1">
    <citation type="journal article" date="2022" name="Nat. Genet.">
        <title>Improved pea reference genome and pan-genome highlight genomic features and evolutionary characteristics.</title>
        <authorList>
            <person name="Yang T."/>
            <person name="Liu R."/>
            <person name="Luo Y."/>
            <person name="Hu S."/>
            <person name="Wang D."/>
            <person name="Wang C."/>
            <person name="Pandey M.K."/>
            <person name="Ge S."/>
            <person name="Xu Q."/>
            <person name="Li N."/>
            <person name="Li G."/>
            <person name="Huang Y."/>
            <person name="Saxena R.K."/>
            <person name="Ji Y."/>
            <person name="Li M."/>
            <person name="Yan X."/>
            <person name="He Y."/>
            <person name="Liu Y."/>
            <person name="Wang X."/>
            <person name="Xiang C."/>
            <person name="Varshney R.K."/>
            <person name="Ding H."/>
            <person name="Gao S."/>
            <person name="Zong X."/>
        </authorList>
    </citation>
    <scope>NUCLEOTIDE SEQUENCE [LARGE SCALE GENOMIC DNA]</scope>
    <source>
        <strain evidence="2 3">cv. Zhongwan 6</strain>
    </source>
</reference>